<accession>A0ABV6YY96</accession>
<dbReference type="PANTHER" id="PTHR11705:SF143">
    <property type="entry name" value="SLL0236 PROTEIN"/>
    <property type="match status" value="1"/>
</dbReference>
<keyword evidence="3" id="KW-0645">Protease</keyword>
<sequence length="670" mass="76047">MTNYHHFIRSILVFLCFSCFCPQVPGKEAHYRAPDEIFMQCKKIEHQHKDWATLHLLGKTSGGRDIFLMELGHQKKTLPAIFIVANMEGDCPLASEAAMELMELLLDDWQEELKAHTWYIVPTGNPDGYAHFFEKPLFECFVNDRSFNDDNDDASDEDGPEDLNGDGYITMIRQPHPEGSWLKVEKNPVLMKQAQSSKGEKGEFRLFSEGIDNDGDGKYNEDRTGGVNPGHNFPHNFQHYTKTDGPWAASETESRAVMRFAFDHPEIAMVLTFGRTNSLEQVPESSKKVKSVQQHYQLPEKIATQMGLNPEKWFSMKELIALGQEYTGLQDISEEMVLQFLGLGLAVNPDPQDLLYWSAISKQYSEFMKKIGRDAERLPPQKFSPGAIEEWAYFHYGVPSFSLDFWTIPLQKKNQDKSKDTMPFGQIKTMTKEEFMALGKEKIGQLLKESGAPAQYTADIVIDALQAGHLSTTQIVEILTQARQKDEASGADGTEQALFEFNPDAFIPWQPFNHPTLGNVEIGGKIPYTNLAPLTAEMQELVRTQLPFIRELVTLLPQFAIDKIKLEKKEKHIWKLETWIVNRGFLPYPTHQGKRCRRPRPVIVTLKGKAVTFLEGKERQVLDLMAGSGGTQKVSWLLQAKERSTVSLKVHCFSATDEERQLTLIEGGQP</sequence>
<keyword evidence="4" id="KW-0378">Hydrolase</keyword>
<dbReference type="SUPFAM" id="SSF53187">
    <property type="entry name" value="Zn-dependent exopeptidases"/>
    <property type="match status" value="1"/>
</dbReference>
<dbReference type="EMBL" id="JBHPBY010000159">
    <property type="protein sequence ID" value="MFC1851164.1"/>
    <property type="molecule type" value="Genomic_DNA"/>
</dbReference>
<proteinExistence type="inferred from homology"/>
<dbReference type="SMART" id="SM00631">
    <property type="entry name" value="Zn_pept"/>
    <property type="match status" value="1"/>
</dbReference>
<dbReference type="PANTHER" id="PTHR11705">
    <property type="entry name" value="PROTEASE FAMILY M14 CARBOXYPEPTIDASE A,B"/>
    <property type="match status" value="1"/>
</dbReference>
<dbReference type="Gene3D" id="3.40.630.10">
    <property type="entry name" value="Zn peptidases"/>
    <property type="match status" value="1"/>
</dbReference>
<evidence type="ECO:0000313" key="9">
    <source>
        <dbReference type="Proteomes" id="UP001594351"/>
    </source>
</evidence>
<organism evidence="8 9">
    <name type="scientific">candidate division CSSED10-310 bacterium</name>
    <dbReference type="NCBI Taxonomy" id="2855610"/>
    <lineage>
        <taxon>Bacteria</taxon>
        <taxon>Bacteria division CSSED10-310</taxon>
    </lineage>
</organism>
<dbReference type="InterPro" id="IPR000834">
    <property type="entry name" value="Peptidase_M14"/>
</dbReference>
<keyword evidence="9" id="KW-1185">Reference proteome</keyword>
<feature type="domain" description="Peptidase M14" evidence="7">
    <location>
        <begin position="31"/>
        <end position="325"/>
    </location>
</feature>
<evidence type="ECO:0000256" key="2">
    <source>
        <dbReference type="ARBA" id="ARBA00005988"/>
    </source>
</evidence>
<name>A0ABV6YY96_UNCC1</name>
<comment type="caution">
    <text evidence="8">The sequence shown here is derived from an EMBL/GenBank/DDBJ whole genome shotgun (WGS) entry which is preliminary data.</text>
</comment>
<dbReference type="CDD" id="cd06905">
    <property type="entry name" value="M14-like"/>
    <property type="match status" value="1"/>
</dbReference>
<dbReference type="Pfam" id="PF00246">
    <property type="entry name" value="Peptidase_M14"/>
    <property type="match status" value="1"/>
</dbReference>
<keyword evidence="6" id="KW-0482">Metalloprotease</keyword>
<keyword evidence="5" id="KW-0862">Zinc</keyword>
<comment type="similarity">
    <text evidence="2">Belongs to the peptidase M14 family.</text>
</comment>
<gene>
    <name evidence="8" type="ORF">ACFL27_13295</name>
</gene>
<evidence type="ECO:0000313" key="8">
    <source>
        <dbReference type="EMBL" id="MFC1851164.1"/>
    </source>
</evidence>
<comment type="cofactor">
    <cofactor evidence="1">
        <name>Zn(2+)</name>
        <dbReference type="ChEBI" id="CHEBI:29105"/>
    </cofactor>
</comment>
<dbReference type="Proteomes" id="UP001594351">
    <property type="component" value="Unassembled WGS sequence"/>
</dbReference>
<protein>
    <submittedName>
        <fullName evidence="8">M14 family metallopeptidase</fullName>
    </submittedName>
</protein>
<evidence type="ECO:0000259" key="7">
    <source>
        <dbReference type="SMART" id="SM00631"/>
    </source>
</evidence>
<evidence type="ECO:0000256" key="3">
    <source>
        <dbReference type="ARBA" id="ARBA00022670"/>
    </source>
</evidence>
<evidence type="ECO:0000256" key="6">
    <source>
        <dbReference type="ARBA" id="ARBA00023049"/>
    </source>
</evidence>
<reference evidence="8 9" key="1">
    <citation type="submission" date="2024-09" db="EMBL/GenBank/DDBJ databases">
        <title>Laminarin stimulates single cell rates of sulfate reduction while oxygen inhibits transcriptomic activity in coastal marine sediment.</title>
        <authorList>
            <person name="Lindsay M."/>
            <person name="Orcutt B."/>
            <person name="Emerson D."/>
            <person name="Stepanauskas R."/>
            <person name="D'Angelo T."/>
        </authorList>
    </citation>
    <scope>NUCLEOTIDE SEQUENCE [LARGE SCALE GENOMIC DNA]</scope>
    <source>
        <strain evidence="8">SAG AM-311-K15</strain>
    </source>
</reference>
<evidence type="ECO:0000256" key="4">
    <source>
        <dbReference type="ARBA" id="ARBA00022801"/>
    </source>
</evidence>
<evidence type="ECO:0000256" key="1">
    <source>
        <dbReference type="ARBA" id="ARBA00001947"/>
    </source>
</evidence>
<evidence type="ECO:0000256" key="5">
    <source>
        <dbReference type="ARBA" id="ARBA00022833"/>
    </source>
</evidence>